<dbReference type="OrthoDB" id="513636at2759"/>
<dbReference type="InterPro" id="IPR018392">
    <property type="entry name" value="LysM"/>
</dbReference>
<dbReference type="EMBL" id="CAJHUC010001387">
    <property type="protein sequence ID" value="CAD7700931.1"/>
    <property type="molecule type" value="Genomic_DNA"/>
</dbReference>
<dbReference type="PANTHER" id="PTHR31836">
    <property type="match status" value="1"/>
</dbReference>
<dbReference type="SMART" id="SM00257">
    <property type="entry name" value="LysM"/>
    <property type="match status" value="1"/>
</dbReference>
<gene>
    <name evidence="4" type="ORF">OSTQU699_LOCUS6290</name>
</gene>
<evidence type="ECO:0000256" key="1">
    <source>
        <dbReference type="ARBA" id="ARBA00022729"/>
    </source>
</evidence>
<keyword evidence="5" id="KW-1185">Reference proteome</keyword>
<dbReference type="InterPro" id="IPR036779">
    <property type="entry name" value="LysM_dom_sf"/>
</dbReference>
<dbReference type="Proteomes" id="UP000708148">
    <property type="component" value="Unassembled WGS sequence"/>
</dbReference>
<protein>
    <recommendedName>
        <fullName evidence="3">LysM domain-containing protein</fullName>
    </recommendedName>
</protein>
<organism evidence="4 5">
    <name type="scientific">Ostreobium quekettii</name>
    <dbReference type="NCBI Taxonomy" id="121088"/>
    <lineage>
        <taxon>Eukaryota</taxon>
        <taxon>Viridiplantae</taxon>
        <taxon>Chlorophyta</taxon>
        <taxon>core chlorophytes</taxon>
        <taxon>Ulvophyceae</taxon>
        <taxon>TCBD clade</taxon>
        <taxon>Bryopsidales</taxon>
        <taxon>Ostreobineae</taxon>
        <taxon>Ostreobiaceae</taxon>
        <taxon>Ostreobium</taxon>
    </lineage>
</organism>
<reference evidence="4" key="1">
    <citation type="submission" date="2020-12" db="EMBL/GenBank/DDBJ databases">
        <authorList>
            <person name="Iha C."/>
        </authorList>
    </citation>
    <scope>NUCLEOTIDE SEQUENCE</scope>
</reference>
<dbReference type="Pfam" id="PF01476">
    <property type="entry name" value="LysM"/>
    <property type="match status" value="1"/>
</dbReference>
<dbReference type="SUPFAM" id="SSF54106">
    <property type="entry name" value="LysM domain"/>
    <property type="match status" value="1"/>
</dbReference>
<dbReference type="PROSITE" id="PS51782">
    <property type="entry name" value="LYSM"/>
    <property type="match status" value="1"/>
</dbReference>
<dbReference type="Gene3D" id="2.40.40.10">
    <property type="entry name" value="RlpA-like domain"/>
    <property type="match status" value="1"/>
</dbReference>
<evidence type="ECO:0000256" key="2">
    <source>
        <dbReference type="SAM" id="SignalP"/>
    </source>
</evidence>
<dbReference type="AlphaFoldDB" id="A0A8S1J1D9"/>
<dbReference type="PANTHER" id="PTHR31836:SF21">
    <property type="entry name" value="EXPANSIN-LIKE PROTEIN 7"/>
    <property type="match status" value="1"/>
</dbReference>
<keyword evidence="1 2" id="KW-0732">Signal</keyword>
<evidence type="ECO:0000313" key="4">
    <source>
        <dbReference type="EMBL" id="CAD7700931.1"/>
    </source>
</evidence>
<feature type="domain" description="LysM" evidence="3">
    <location>
        <begin position="28"/>
        <end position="73"/>
    </location>
</feature>
<evidence type="ECO:0000259" key="3">
    <source>
        <dbReference type="PROSITE" id="PS51782"/>
    </source>
</evidence>
<dbReference type="Gene3D" id="3.10.350.10">
    <property type="entry name" value="LysM domain"/>
    <property type="match status" value="1"/>
</dbReference>
<feature type="chain" id="PRO_5035801761" description="LysM domain-containing protein" evidence="2">
    <location>
        <begin position="25"/>
        <end position="207"/>
    </location>
</feature>
<feature type="non-terminal residue" evidence="4">
    <location>
        <position position="1"/>
    </location>
</feature>
<dbReference type="InterPro" id="IPR036908">
    <property type="entry name" value="RlpA-like_sf"/>
</dbReference>
<sequence length="207" mass="21597">SMDGRRLLEVLAMVALVSPITVRAQCVSPYVVQEGDFLSKIAEMMGISVEEILAANPQITDPDLIFSGMSLTIPCPTPSAPNPGGGCSGGSKGDATFYYVGVEGDINSDVKGGFTACGEKFSNKEFVAALSFDDFDSSTSNPNMSPTCRMCAEVCGPAGTAVVKLKDKCEACKSGDIDLSPAAFLDVVGPLAIGRQPGVEWRIVNCP</sequence>
<proteinExistence type="predicted"/>
<evidence type="ECO:0000313" key="5">
    <source>
        <dbReference type="Proteomes" id="UP000708148"/>
    </source>
</evidence>
<accession>A0A8S1J1D9</accession>
<dbReference type="CDD" id="cd22191">
    <property type="entry name" value="DPBB_RlpA_EXP_N-like"/>
    <property type="match status" value="1"/>
</dbReference>
<feature type="signal peptide" evidence="2">
    <location>
        <begin position="1"/>
        <end position="24"/>
    </location>
</feature>
<comment type="caution">
    <text evidence="4">The sequence shown here is derived from an EMBL/GenBank/DDBJ whole genome shotgun (WGS) entry which is preliminary data.</text>
</comment>
<name>A0A8S1J1D9_9CHLO</name>
<dbReference type="CDD" id="cd00118">
    <property type="entry name" value="LysM"/>
    <property type="match status" value="1"/>
</dbReference>
<dbReference type="InterPro" id="IPR051477">
    <property type="entry name" value="Expansin_CellWall"/>
</dbReference>
<dbReference type="SUPFAM" id="SSF50685">
    <property type="entry name" value="Barwin-like endoglucanases"/>
    <property type="match status" value="1"/>
</dbReference>